<dbReference type="Gene3D" id="6.10.250.690">
    <property type="match status" value="1"/>
</dbReference>
<organism evidence="12 13">
    <name type="scientific">Vreelandella malpeensis</name>
    <dbReference type="NCBI Taxonomy" id="1172368"/>
    <lineage>
        <taxon>Bacteria</taxon>
        <taxon>Pseudomonadati</taxon>
        <taxon>Pseudomonadota</taxon>
        <taxon>Gammaproteobacteria</taxon>
        <taxon>Oceanospirillales</taxon>
        <taxon>Halomonadaceae</taxon>
        <taxon>Vreelandella</taxon>
    </lineage>
</organism>
<protein>
    <submittedName>
        <fullName evidence="12">Response regulator transcription factor</fullName>
    </submittedName>
</protein>
<dbReference type="Gene3D" id="1.10.10.10">
    <property type="entry name" value="Winged helix-like DNA-binding domain superfamily/Winged helix DNA-binding domain"/>
    <property type="match status" value="1"/>
</dbReference>
<dbReference type="InterPro" id="IPR001867">
    <property type="entry name" value="OmpR/PhoB-type_DNA-bd"/>
</dbReference>
<evidence type="ECO:0000256" key="9">
    <source>
        <dbReference type="PROSITE-ProRule" id="PRU01091"/>
    </source>
</evidence>
<keyword evidence="2" id="KW-0963">Cytoplasm</keyword>
<evidence type="ECO:0000259" key="10">
    <source>
        <dbReference type="PROSITE" id="PS50110"/>
    </source>
</evidence>
<evidence type="ECO:0000256" key="8">
    <source>
        <dbReference type="PROSITE-ProRule" id="PRU00169"/>
    </source>
</evidence>
<evidence type="ECO:0000256" key="7">
    <source>
        <dbReference type="ARBA" id="ARBA00023163"/>
    </source>
</evidence>
<dbReference type="InterPro" id="IPR016032">
    <property type="entry name" value="Sig_transdc_resp-reg_C-effctor"/>
</dbReference>
<dbReference type="SMART" id="SM00862">
    <property type="entry name" value="Trans_reg_C"/>
    <property type="match status" value="1"/>
</dbReference>
<dbReference type="InterPro" id="IPR036388">
    <property type="entry name" value="WH-like_DNA-bd_sf"/>
</dbReference>
<proteinExistence type="predicted"/>
<evidence type="ECO:0000256" key="6">
    <source>
        <dbReference type="ARBA" id="ARBA00023125"/>
    </source>
</evidence>
<dbReference type="Proteomes" id="UP001319882">
    <property type="component" value="Unassembled WGS sequence"/>
</dbReference>
<accession>A0ABS8DXZ4</accession>
<dbReference type="Gene3D" id="3.40.50.2300">
    <property type="match status" value="1"/>
</dbReference>
<dbReference type="EMBL" id="WHVL01000008">
    <property type="protein sequence ID" value="MCB8890585.1"/>
    <property type="molecule type" value="Genomic_DNA"/>
</dbReference>
<dbReference type="PROSITE" id="PS50110">
    <property type="entry name" value="RESPONSE_REGULATORY"/>
    <property type="match status" value="1"/>
</dbReference>
<dbReference type="Pfam" id="PF00072">
    <property type="entry name" value="Response_reg"/>
    <property type="match status" value="1"/>
</dbReference>
<dbReference type="CDD" id="cd00383">
    <property type="entry name" value="trans_reg_C"/>
    <property type="match status" value="1"/>
</dbReference>
<feature type="domain" description="OmpR/PhoB-type" evidence="11">
    <location>
        <begin position="124"/>
        <end position="218"/>
    </location>
</feature>
<dbReference type="PANTHER" id="PTHR48111:SF35">
    <property type="entry name" value="TRANSCRIPTIONAL REGULATORY PROTEIN QSEB"/>
    <property type="match status" value="1"/>
</dbReference>
<dbReference type="PROSITE" id="PS51755">
    <property type="entry name" value="OMPR_PHOB"/>
    <property type="match status" value="1"/>
</dbReference>
<dbReference type="SUPFAM" id="SSF46894">
    <property type="entry name" value="C-terminal effector domain of the bipartite response regulators"/>
    <property type="match status" value="1"/>
</dbReference>
<sequence>MRILLVEDDPSLASGIRLALKPEHYTVDHLTSGVEALNALKNEPFDAVILDLGLPRVDGMEVLDTVRRQGNRVPILVLTARDDVDNRIAGLDAGADDYLTKPFEVDELKARLRALLRRSQGQTTKLLCCRGITLDPHTLSVTYQTREVALSRRELALLQEFMSHPGRVFTRDTLAQLVYGWEEDVESNAIEVHVHHLRKKLFSDVIRTVRGIGYVMDKPQDALP</sequence>
<dbReference type="InterPro" id="IPR001789">
    <property type="entry name" value="Sig_transdc_resp-reg_receiver"/>
</dbReference>
<keyword evidence="4" id="KW-0902">Two-component regulatory system</keyword>
<reference evidence="12 13" key="1">
    <citation type="journal article" date="2021" name="Sci. Rep.">
        <title>Genome analysis of a halophilic bacterium Halomonas malpeensis YU-PRIM-29(T) reveals its exopolysaccharide and pigment producing capabilities.</title>
        <authorList>
            <person name="Athmika"/>
            <person name="Ghate S.D."/>
            <person name="Arun A.B."/>
            <person name="Rao S.S."/>
            <person name="Kumar S.T.A."/>
            <person name="Kandiyil M.K."/>
            <person name="Saptami K."/>
            <person name="Rekha P.D."/>
        </authorList>
    </citation>
    <scope>NUCLEOTIDE SEQUENCE [LARGE SCALE GENOMIC DNA]</scope>
    <source>
        <strain evidence="13">prim 29</strain>
    </source>
</reference>
<evidence type="ECO:0000256" key="2">
    <source>
        <dbReference type="ARBA" id="ARBA00022490"/>
    </source>
</evidence>
<keyword evidence="13" id="KW-1185">Reference proteome</keyword>
<evidence type="ECO:0000256" key="4">
    <source>
        <dbReference type="ARBA" id="ARBA00023012"/>
    </source>
</evidence>
<keyword evidence="3 8" id="KW-0597">Phosphoprotein</keyword>
<dbReference type="RefSeq" id="WP_227391251.1">
    <property type="nucleotide sequence ID" value="NZ_JBHSCJ010000005.1"/>
</dbReference>
<evidence type="ECO:0000313" key="13">
    <source>
        <dbReference type="Proteomes" id="UP001319882"/>
    </source>
</evidence>
<evidence type="ECO:0000313" key="12">
    <source>
        <dbReference type="EMBL" id="MCB8890585.1"/>
    </source>
</evidence>
<dbReference type="PANTHER" id="PTHR48111">
    <property type="entry name" value="REGULATOR OF RPOS"/>
    <property type="match status" value="1"/>
</dbReference>
<dbReference type="InterPro" id="IPR039420">
    <property type="entry name" value="WalR-like"/>
</dbReference>
<feature type="DNA-binding region" description="OmpR/PhoB-type" evidence="9">
    <location>
        <begin position="124"/>
        <end position="218"/>
    </location>
</feature>
<keyword evidence="6 9" id="KW-0238">DNA-binding</keyword>
<feature type="modified residue" description="4-aspartylphosphate" evidence="8">
    <location>
        <position position="51"/>
    </location>
</feature>
<name>A0ABS8DXZ4_9GAMM</name>
<dbReference type="CDD" id="cd17624">
    <property type="entry name" value="REC_OmpR_PmrA-like"/>
    <property type="match status" value="1"/>
</dbReference>
<gene>
    <name evidence="12" type="ORF">GEV37_15845</name>
</gene>
<evidence type="ECO:0000256" key="1">
    <source>
        <dbReference type="ARBA" id="ARBA00004496"/>
    </source>
</evidence>
<keyword evidence="5" id="KW-0805">Transcription regulation</keyword>
<dbReference type="InterPro" id="IPR011006">
    <property type="entry name" value="CheY-like_superfamily"/>
</dbReference>
<keyword evidence="7" id="KW-0804">Transcription</keyword>
<evidence type="ECO:0000256" key="3">
    <source>
        <dbReference type="ARBA" id="ARBA00022553"/>
    </source>
</evidence>
<comment type="caution">
    <text evidence="12">The sequence shown here is derived from an EMBL/GenBank/DDBJ whole genome shotgun (WGS) entry which is preliminary data.</text>
</comment>
<dbReference type="Pfam" id="PF00486">
    <property type="entry name" value="Trans_reg_C"/>
    <property type="match status" value="1"/>
</dbReference>
<evidence type="ECO:0000259" key="11">
    <source>
        <dbReference type="PROSITE" id="PS51755"/>
    </source>
</evidence>
<comment type="subcellular location">
    <subcellularLocation>
        <location evidence="1">Cytoplasm</location>
    </subcellularLocation>
</comment>
<feature type="domain" description="Response regulatory" evidence="10">
    <location>
        <begin position="2"/>
        <end position="116"/>
    </location>
</feature>
<dbReference type="SMART" id="SM00448">
    <property type="entry name" value="REC"/>
    <property type="match status" value="1"/>
</dbReference>
<dbReference type="SUPFAM" id="SSF52172">
    <property type="entry name" value="CheY-like"/>
    <property type="match status" value="1"/>
</dbReference>
<evidence type="ECO:0000256" key="5">
    <source>
        <dbReference type="ARBA" id="ARBA00023015"/>
    </source>
</evidence>